<name>A0A1B6NSW2_9ZZZZ</name>
<organism evidence="1">
    <name type="scientific">marine sediment metagenome</name>
    <dbReference type="NCBI Taxonomy" id="412755"/>
    <lineage>
        <taxon>unclassified sequences</taxon>
        <taxon>metagenomes</taxon>
        <taxon>ecological metagenomes</taxon>
    </lineage>
</organism>
<protein>
    <submittedName>
        <fullName evidence="1">Uncharacterized protein</fullName>
    </submittedName>
</protein>
<reference evidence="1" key="1">
    <citation type="submission" date="2013-11" db="EMBL/GenBank/DDBJ databases">
        <title>Microbial diversity, functional groups and degradation webs in Northern and Southern Mediterranean and Red Sea marine crude oil polluted sites.</title>
        <authorList>
            <person name="Daffonchio D."/>
            <person name="Mapelli F."/>
            <person name="Ferrer M."/>
            <person name="Richter M."/>
            <person name="Cherif A."/>
            <person name="Malkawi H.I."/>
            <person name="Yakimov M.M."/>
            <person name="Abdel-Fattah Y.R."/>
            <person name="Blaghen M."/>
            <person name="Golyshin P.N."/>
            <person name="Kalogerakis N."/>
            <person name="Boon N."/>
            <person name="Magagnini M."/>
            <person name="Fava F."/>
        </authorList>
    </citation>
    <scope>NUCLEOTIDE SEQUENCE</scope>
</reference>
<sequence length="42" mass="4736">MQILILLLLTEFFLVAGFNESKQDLNGVDSIDTYRTYNAGVL</sequence>
<accession>A0A1B6NSW2</accession>
<proteinExistence type="predicted"/>
<gene>
    <name evidence="1" type="ORF">MGSAQ_002077</name>
</gene>
<feature type="non-terminal residue" evidence="1">
    <location>
        <position position="42"/>
    </location>
</feature>
<comment type="caution">
    <text evidence="1">The sequence shown here is derived from an EMBL/GenBank/DDBJ whole genome shotgun (WGS) entry which is preliminary data.</text>
</comment>
<dbReference type="AlphaFoldDB" id="A0A1B6NSW2"/>
<evidence type="ECO:0000313" key="1">
    <source>
        <dbReference type="EMBL" id="KTF06428.1"/>
    </source>
</evidence>
<dbReference type="EMBL" id="AYSL01001158">
    <property type="protein sequence ID" value="KTF06428.1"/>
    <property type="molecule type" value="Genomic_DNA"/>
</dbReference>